<dbReference type="InterPro" id="IPR050176">
    <property type="entry name" value="LTTR"/>
</dbReference>
<evidence type="ECO:0000256" key="2">
    <source>
        <dbReference type="ARBA" id="ARBA00023015"/>
    </source>
</evidence>
<dbReference type="PROSITE" id="PS50931">
    <property type="entry name" value="HTH_LYSR"/>
    <property type="match status" value="1"/>
</dbReference>
<dbReference type="RefSeq" id="WP_275821313.1">
    <property type="nucleotide sequence ID" value="NZ_JARHUD010000003.1"/>
</dbReference>
<dbReference type="Gene3D" id="1.10.10.10">
    <property type="entry name" value="Winged helix-like DNA-binding domain superfamily/Winged helix DNA-binding domain"/>
    <property type="match status" value="1"/>
</dbReference>
<evidence type="ECO:0000256" key="4">
    <source>
        <dbReference type="ARBA" id="ARBA00023163"/>
    </source>
</evidence>
<feature type="domain" description="HTH lysR-type" evidence="5">
    <location>
        <begin position="1"/>
        <end position="58"/>
    </location>
</feature>
<keyword evidence="3" id="KW-0238">DNA-binding</keyword>
<dbReference type="EMBL" id="JARHUD010000003">
    <property type="protein sequence ID" value="MDF2095669.1"/>
    <property type="molecule type" value="Genomic_DNA"/>
</dbReference>
<keyword evidence="2" id="KW-0805">Transcription regulation</keyword>
<dbReference type="SUPFAM" id="SSF53850">
    <property type="entry name" value="Periplasmic binding protein-like II"/>
    <property type="match status" value="1"/>
</dbReference>
<keyword evidence="7" id="KW-1185">Reference proteome</keyword>
<dbReference type="InterPro" id="IPR000847">
    <property type="entry name" value="LysR_HTH_N"/>
</dbReference>
<dbReference type="Proteomes" id="UP001215503">
    <property type="component" value="Unassembled WGS sequence"/>
</dbReference>
<dbReference type="InterPro" id="IPR036390">
    <property type="entry name" value="WH_DNA-bd_sf"/>
</dbReference>
<evidence type="ECO:0000256" key="3">
    <source>
        <dbReference type="ARBA" id="ARBA00023125"/>
    </source>
</evidence>
<evidence type="ECO:0000313" key="7">
    <source>
        <dbReference type="Proteomes" id="UP001215503"/>
    </source>
</evidence>
<dbReference type="InterPro" id="IPR005119">
    <property type="entry name" value="LysR_subst-bd"/>
</dbReference>
<comment type="caution">
    <text evidence="6">The sequence shown here is derived from an EMBL/GenBank/DDBJ whole genome shotgun (WGS) entry which is preliminary data.</text>
</comment>
<organism evidence="6 7">
    <name type="scientific">Aquibaculum arenosum</name>
    <dbReference type="NCBI Taxonomy" id="3032591"/>
    <lineage>
        <taxon>Bacteria</taxon>
        <taxon>Pseudomonadati</taxon>
        <taxon>Pseudomonadota</taxon>
        <taxon>Alphaproteobacteria</taxon>
        <taxon>Rhodospirillales</taxon>
        <taxon>Rhodovibrionaceae</taxon>
        <taxon>Aquibaculum</taxon>
    </lineage>
</organism>
<dbReference type="PANTHER" id="PTHR30579">
    <property type="entry name" value="TRANSCRIPTIONAL REGULATOR"/>
    <property type="match status" value="1"/>
</dbReference>
<dbReference type="Pfam" id="PF00126">
    <property type="entry name" value="HTH_1"/>
    <property type="match status" value="1"/>
</dbReference>
<dbReference type="SUPFAM" id="SSF46785">
    <property type="entry name" value="Winged helix' DNA-binding domain"/>
    <property type="match status" value="1"/>
</dbReference>
<dbReference type="InterPro" id="IPR036388">
    <property type="entry name" value="WH-like_DNA-bd_sf"/>
</dbReference>
<dbReference type="PRINTS" id="PR00039">
    <property type="entry name" value="HTHLYSR"/>
</dbReference>
<proteinExistence type="inferred from homology"/>
<sequence length="285" mass="30653">MNLDLLRAFVAVAESGGFSAAARVLNRTQSAVSLQIKRLEAQLAAPLFDRTSRQVVLNDAGGTLLPYARRLLRLQEEARDAIGRSGDMEVLRLGLPDEQAQAYLADLLAPFARTHPDVQLSIYCDRSDLLVERLLDGLLDLVLAIRHDPASGGEHVANEPLVWVGAENLTLSARARVPLAVHAEGCPYRAEAVSQLGRRGRRWHVTFTSQSPTGINLAIQAGLGITVKAARSVPEGCRVLGEAEGLPPLAPAIAELHRNPATTSLAADALAEQLVTAVREQRARP</sequence>
<dbReference type="PANTHER" id="PTHR30579:SF7">
    <property type="entry name" value="HTH-TYPE TRANSCRIPTIONAL REGULATOR LRHA-RELATED"/>
    <property type="match status" value="1"/>
</dbReference>
<keyword evidence="4" id="KW-0804">Transcription</keyword>
<evidence type="ECO:0000259" key="5">
    <source>
        <dbReference type="PROSITE" id="PS50931"/>
    </source>
</evidence>
<dbReference type="Pfam" id="PF03466">
    <property type="entry name" value="LysR_substrate"/>
    <property type="match status" value="1"/>
</dbReference>
<accession>A0ABT5YLB5</accession>
<name>A0ABT5YLB5_9PROT</name>
<evidence type="ECO:0000313" key="6">
    <source>
        <dbReference type="EMBL" id="MDF2095669.1"/>
    </source>
</evidence>
<protein>
    <submittedName>
        <fullName evidence="6">LysR substrate-binding domain-containing protein</fullName>
    </submittedName>
</protein>
<evidence type="ECO:0000256" key="1">
    <source>
        <dbReference type="ARBA" id="ARBA00009437"/>
    </source>
</evidence>
<comment type="similarity">
    <text evidence="1">Belongs to the LysR transcriptional regulatory family.</text>
</comment>
<gene>
    <name evidence="6" type="ORF">P2G67_06735</name>
</gene>
<reference evidence="6 7" key="1">
    <citation type="submission" date="2023-03" db="EMBL/GenBank/DDBJ databases">
        <title>Fodinicurvata sp. CAU 1616 isolated from sea sendiment.</title>
        <authorList>
            <person name="Kim W."/>
        </authorList>
    </citation>
    <scope>NUCLEOTIDE SEQUENCE [LARGE SCALE GENOMIC DNA]</scope>
    <source>
        <strain evidence="6 7">CAU 1616</strain>
    </source>
</reference>
<dbReference type="Gene3D" id="3.40.190.10">
    <property type="entry name" value="Periplasmic binding protein-like II"/>
    <property type="match status" value="2"/>
</dbReference>